<accession>A0A9W7IVU5</accession>
<comment type="caution">
    <text evidence="12">The sequence shown here is derived from an EMBL/GenBank/DDBJ whole genome shotgun (WGS) entry which is preliminary data.</text>
</comment>
<dbReference type="AlphaFoldDB" id="A0A9W7IVU5"/>
<sequence length="267" mass="29701">MLSMAPRLSFVAFALGLLLGIASAIDVYREMAFSYSGTDGPNNWGKLDPTFSPCSAGKRQSPIDIRKNLTVHNKQLKPLARVYKPANATLVNKGFSVGVRFEEYAGDLWIDGKSYTLKQIHWHLPSEHRIDGQEFAAELHMVHRAPDNSTAVVAVLYQEANSADPFICKLMGGIHKLGKENSEVPLGTLSINELNRKSRKYYRYVGSLTTPPCIEDIKWSILGKVMSISKEQIAAMDSPLNSNCKRNARPCQPLNGREVDLYDELSC</sequence>
<evidence type="ECO:0000256" key="1">
    <source>
        <dbReference type="ARBA" id="ARBA00001947"/>
    </source>
</evidence>
<dbReference type="InterPro" id="IPR001148">
    <property type="entry name" value="CA_dom"/>
</dbReference>
<evidence type="ECO:0000313" key="12">
    <source>
        <dbReference type="EMBL" id="GMJ02910.1"/>
    </source>
</evidence>
<evidence type="ECO:0000256" key="2">
    <source>
        <dbReference type="ARBA" id="ARBA00002904"/>
    </source>
</evidence>
<evidence type="ECO:0000259" key="11">
    <source>
        <dbReference type="PROSITE" id="PS51144"/>
    </source>
</evidence>
<dbReference type="OrthoDB" id="429145at2759"/>
<dbReference type="SUPFAM" id="SSF51069">
    <property type="entry name" value="Carbonic anhydrase"/>
    <property type="match status" value="1"/>
</dbReference>
<dbReference type="Proteomes" id="UP001165190">
    <property type="component" value="Unassembled WGS sequence"/>
</dbReference>
<dbReference type="GO" id="GO:0004089">
    <property type="term" value="F:carbonate dehydratase activity"/>
    <property type="evidence" value="ECO:0007669"/>
    <property type="project" value="UniProtKB-UniRule"/>
</dbReference>
<evidence type="ECO:0000256" key="6">
    <source>
        <dbReference type="ARBA" id="ARBA00022723"/>
    </source>
</evidence>
<dbReference type="CDD" id="cd03124">
    <property type="entry name" value="alpha_CA_prokaryotic_like"/>
    <property type="match status" value="1"/>
</dbReference>
<evidence type="ECO:0000313" key="13">
    <source>
        <dbReference type="Proteomes" id="UP001165190"/>
    </source>
</evidence>
<comment type="similarity">
    <text evidence="10">Belongs to the alpha-carbonic anhydrase family.</text>
</comment>
<evidence type="ECO:0000256" key="7">
    <source>
        <dbReference type="ARBA" id="ARBA00022833"/>
    </source>
</evidence>
<dbReference type="PANTHER" id="PTHR18952:SF236">
    <property type="entry name" value="ALPHA CARBONIC ANHYDRASE 1, CHLOROPLASTIC"/>
    <property type="match status" value="1"/>
</dbReference>
<dbReference type="PANTHER" id="PTHR18952">
    <property type="entry name" value="CARBONIC ANHYDRASE"/>
    <property type="match status" value="1"/>
</dbReference>
<dbReference type="InterPro" id="IPR036398">
    <property type="entry name" value="CA_dom_sf"/>
</dbReference>
<evidence type="ECO:0000256" key="8">
    <source>
        <dbReference type="ARBA" id="ARBA00023239"/>
    </source>
</evidence>
<keyword evidence="7 10" id="KW-0862">Zinc</keyword>
<dbReference type="InterPro" id="IPR041891">
    <property type="entry name" value="Alpha_CA_prokaryot-like"/>
</dbReference>
<keyword evidence="10" id="KW-0732">Signal</keyword>
<dbReference type="InterPro" id="IPR023561">
    <property type="entry name" value="Carbonic_anhydrase_a-class"/>
</dbReference>
<evidence type="ECO:0000256" key="3">
    <source>
        <dbReference type="ARBA" id="ARBA00004470"/>
    </source>
</evidence>
<reference evidence="12" key="1">
    <citation type="submission" date="2023-05" db="EMBL/GenBank/DDBJ databases">
        <title>Genome and transcriptome analyses reveal genes involved in the formation of fine ridges on petal epidermal cells in Hibiscus trionum.</title>
        <authorList>
            <person name="Koshimizu S."/>
            <person name="Masuda S."/>
            <person name="Ishii T."/>
            <person name="Shirasu K."/>
            <person name="Hoshino A."/>
            <person name="Arita M."/>
        </authorList>
    </citation>
    <scope>NUCLEOTIDE SEQUENCE</scope>
    <source>
        <strain evidence="12">Hamamatsu line</strain>
    </source>
</reference>
<dbReference type="Pfam" id="PF00194">
    <property type="entry name" value="Carb_anhydrase"/>
    <property type="match status" value="1"/>
</dbReference>
<organism evidence="12 13">
    <name type="scientific">Hibiscus trionum</name>
    <name type="common">Flower of an hour</name>
    <dbReference type="NCBI Taxonomy" id="183268"/>
    <lineage>
        <taxon>Eukaryota</taxon>
        <taxon>Viridiplantae</taxon>
        <taxon>Streptophyta</taxon>
        <taxon>Embryophyta</taxon>
        <taxon>Tracheophyta</taxon>
        <taxon>Spermatophyta</taxon>
        <taxon>Magnoliopsida</taxon>
        <taxon>eudicotyledons</taxon>
        <taxon>Gunneridae</taxon>
        <taxon>Pentapetalae</taxon>
        <taxon>rosids</taxon>
        <taxon>malvids</taxon>
        <taxon>Malvales</taxon>
        <taxon>Malvaceae</taxon>
        <taxon>Malvoideae</taxon>
        <taxon>Hibiscus</taxon>
    </lineage>
</organism>
<comment type="subcellular location">
    <subcellularLocation>
        <location evidence="3">Plastid</location>
        <location evidence="3">Chloroplast stroma</location>
    </subcellularLocation>
</comment>
<dbReference type="EMBL" id="BSYR01000037">
    <property type="protein sequence ID" value="GMJ02910.1"/>
    <property type="molecule type" value="Genomic_DNA"/>
</dbReference>
<dbReference type="PROSITE" id="PS51144">
    <property type="entry name" value="ALPHA_CA_2"/>
    <property type="match status" value="1"/>
</dbReference>
<evidence type="ECO:0000256" key="5">
    <source>
        <dbReference type="ARBA" id="ARBA00012925"/>
    </source>
</evidence>
<dbReference type="PROSITE" id="PS00162">
    <property type="entry name" value="ALPHA_CA_1"/>
    <property type="match status" value="1"/>
</dbReference>
<dbReference type="InterPro" id="IPR018338">
    <property type="entry name" value="Carbonic_anhydrase_a-class_CS"/>
</dbReference>
<name>A0A9W7IVU5_HIBTR</name>
<dbReference type="GO" id="GO:0006730">
    <property type="term" value="P:one-carbon metabolic process"/>
    <property type="evidence" value="ECO:0007669"/>
    <property type="project" value="TreeGrafter"/>
</dbReference>
<evidence type="ECO:0000256" key="10">
    <source>
        <dbReference type="RuleBase" id="RU367011"/>
    </source>
</evidence>
<dbReference type="GO" id="GO:0009570">
    <property type="term" value="C:chloroplast stroma"/>
    <property type="evidence" value="ECO:0007669"/>
    <property type="project" value="UniProtKB-SubCell"/>
</dbReference>
<evidence type="ECO:0000256" key="4">
    <source>
        <dbReference type="ARBA" id="ARBA00006365"/>
    </source>
</evidence>
<protein>
    <recommendedName>
        <fullName evidence="5 10">Carbonic anhydrase</fullName>
        <ecNumber evidence="5 10">4.2.1.1</ecNumber>
    </recommendedName>
</protein>
<dbReference type="EC" id="4.2.1.1" evidence="5 10"/>
<keyword evidence="6 10" id="KW-0479">Metal-binding</keyword>
<proteinExistence type="inferred from homology"/>
<feature type="domain" description="Alpha-carbonic anhydrase" evidence="11">
    <location>
        <begin position="31"/>
        <end position="263"/>
    </location>
</feature>
<feature type="chain" id="PRO_5041015391" description="Carbonic anhydrase" evidence="10">
    <location>
        <begin position="25"/>
        <end position="267"/>
    </location>
</feature>
<evidence type="ECO:0000256" key="9">
    <source>
        <dbReference type="ARBA" id="ARBA00048348"/>
    </source>
</evidence>
<gene>
    <name evidence="12" type="ORF">HRI_003960200</name>
</gene>
<keyword evidence="8 10" id="KW-0456">Lyase</keyword>
<comment type="cofactor">
    <cofactor evidence="1 10">
        <name>Zn(2+)</name>
        <dbReference type="ChEBI" id="CHEBI:29105"/>
    </cofactor>
</comment>
<feature type="signal peptide" evidence="10">
    <location>
        <begin position="1"/>
        <end position="24"/>
    </location>
</feature>
<comment type="catalytic activity">
    <reaction evidence="9 10">
        <text>hydrogencarbonate + H(+) = CO2 + H2O</text>
        <dbReference type="Rhea" id="RHEA:10748"/>
        <dbReference type="ChEBI" id="CHEBI:15377"/>
        <dbReference type="ChEBI" id="CHEBI:15378"/>
        <dbReference type="ChEBI" id="CHEBI:16526"/>
        <dbReference type="ChEBI" id="CHEBI:17544"/>
        <dbReference type="EC" id="4.2.1.1"/>
    </reaction>
</comment>
<keyword evidence="13" id="KW-1185">Reference proteome</keyword>
<comment type="function">
    <text evidence="2 10">Reversible hydration of carbon dioxide.</text>
</comment>
<dbReference type="GO" id="GO:0008270">
    <property type="term" value="F:zinc ion binding"/>
    <property type="evidence" value="ECO:0007669"/>
    <property type="project" value="UniProtKB-UniRule"/>
</dbReference>
<dbReference type="SMART" id="SM01057">
    <property type="entry name" value="Carb_anhydrase"/>
    <property type="match status" value="1"/>
</dbReference>
<comment type="similarity">
    <text evidence="4">Belongs to the alpha-class carbonic anhydrase family.</text>
</comment>
<dbReference type="Gene3D" id="3.10.200.10">
    <property type="entry name" value="Alpha carbonic anhydrase"/>
    <property type="match status" value="1"/>
</dbReference>